<dbReference type="RefSeq" id="WP_127057203.1">
    <property type="nucleotide sequence ID" value="NZ_RZGR01000014.1"/>
</dbReference>
<keyword evidence="2" id="KW-0808">Transferase</keyword>
<dbReference type="Proteomes" id="UP000288012">
    <property type="component" value="Unassembled WGS sequence"/>
</dbReference>
<accession>A0A3S0XGD8</accession>
<dbReference type="PANTHER" id="PTHR43415:SF3">
    <property type="entry name" value="GNAT-FAMILY ACETYLTRANSFERASE"/>
    <property type="match status" value="1"/>
</dbReference>
<dbReference type="PANTHER" id="PTHR43415">
    <property type="entry name" value="SPERMIDINE N(1)-ACETYLTRANSFERASE"/>
    <property type="match status" value="1"/>
</dbReference>
<dbReference type="InterPro" id="IPR000182">
    <property type="entry name" value="GNAT_dom"/>
</dbReference>
<organism evidence="2 3">
    <name type="scientific">Legionella septentrionalis</name>
    <dbReference type="NCBI Taxonomy" id="2498109"/>
    <lineage>
        <taxon>Bacteria</taxon>
        <taxon>Pseudomonadati</taxon>
        <taxon>Pseudomonadota</taxon>
        <taxon>Gammaproteobacteria</taxon>
        <taxon>Legionellales</taxon>
        <taxon>Legionellaceae</taxon>
        <taxon>Legionella</taxon>
    </lineage>
</organism>
<proteinExistence type="predicted"/>
<keyword evidence="3" id="KW-1185">Reference proteome</keyword>
<dbReference type="InterPro" id="IPR016181">
    <property type="entry name" value="Acyl_CoA_acyltransferase"/>
</dbReference>
<dbReference type="Pfam" id="PF00583">
    <property type="entry name" value="Acetyltransf_1"/>
    <property type="match status" value="1"/>
</dbReference>
<dbReference type="GO" id="GO:0016747">
    <property type="term" value="F:acyltransferase activity, transferring groups other than amino-acyl groups"/>
    <property type="evidence" value="ECO:0007669"/>
    <property type="project" value="InterPro"/>
</dbReference>
<name>A0A3S0XGD8_9GAMM</name>
<feature type="domain" description="N-acetyltransferase" evidence="1">
    <location>
        <begin position="13"/>
        <end position="174"/>
    </location>
</feature>
<dbReference type="CDD" id="cd04301">
    <property type="entry name" value="NAT_SF"/>
    <property type="match status" value="1"/>
</dbReference>
<comment type="caution">
    <text evidence="2">The sequence shown here is derived from an EMBL/GenBank/DDBJ whole genome shotgun (WGS) entry which is preliminary data.</text>
</comment>
<evidence type="ECO:0000313" key="3">
    <source>
        <dbReference type="Proteomes" id="UP000288012"/>
    </source>
</evidence>
<reference evidence="2 3" key="1">
    <citation type="submission" date="2018-12" db="EMBL/GenBank/DDBJ databases">
        <title>Legionella sp,whole genome shotgun sequence.</title>
        <authorList>
            <person name="Wu H."/>
        </authorList>
    </citation>
    <scope>NUCLEOTIDE SEQUENCE [LARGE SCALE GENOMIC DNA]</scope>
    <source>
        <strain evidence="3">km714</strain>
    </source>
</reference>
<protein>
    <submittedName>
        <fullName evidence="2">GNAT family N-acetyltransferase</fullName>
    </submittedName>
</protein>
<evidence type="ECO:0000259" key="1">
    <source>
        <dbReference type="PROSITE" id="PS51186"/>
    </source>
</evidence>
<dbReference type="AlphaFoldDB" id="A0A3S0XGD8"/>
<dbReference type="PROSITE" id="PS51186">
    <property type="entry name" value="GNAT"/>
    <property type="match status" value="1"/>
</dbReference>
<sequence>MKKEILLPNKMVLSMRTAKEADAESLISYLKRVGDETNFLTFSGADLNLTIDEEIEFIRQSFGEEGNVFLLGVIAGEIVGVLTIIRGSKPRLQRIGELGVTVLKKYWRLGIGKLLVHEGLKFALEKGIVKINLSVNINNVAAILLYLSLGFEIEGKIKKAVCIENTFYDELLLGMDLTKA</sequence>
<dbReference type="SUPFAM" id="SSF55729">
    <property type="entry name" value="Acyl-CoA N-acyltransferases (Nat)"/>
    <property type="match status" value="1"/>
</dbReference>
<dbReference type="Gene3D" id="3.40.630.30">
    <property type="match status" value="1"/>
</dbReference>
<gene>
    <name evidence="2" type="ORF">EKM59_06070</name>
</gene>
<dbReference type="EMBL" id="RZGR01000014">
    <property type="protein sequence ID" value="RUQ88238.1"/>
    <property type="molecule type" value="Genomic_DNA"/>
</dbReference>
<evidence type="ECO:0000313" key="2">
    <source>
        <dbReference type="EMBL" id="RUQ88238.1"/>
    </source>
</evidence>